<dbReference type="RefSeq" id="WP_194029943.1">
    <property type="nucleotide sequence ID" value="NZ_JADEWZ010000018.1"/>
</dbReference>
<name>A0A8J7DX70_9CYAN</name>
<sequence>MNLPTLSAIVPNYNHANYVGEQLQAILNQSWSPKEIVVIDDDSTDSSVEVIESFAKQSDLIHLHRNPSNQGVISTVNRAVELASGDYICCCPADDRVLPGFFEKSMTLLAQYPGAGLCCSHPAFLDDATGDIDKHEDWFHYGEKPCYISPEALIEVVSSHKLWIAGHTCIIKREFFLEEGGYLSDLKWYCDWFIFHAIAFRYGICYIPEALSALRVLPNSYSTTRQKDIAGEHEVLRNLIEILRTELYQDILPAFVRSQLLSQFPLVRTALKYPNINPYHPELV</sequence>
<protein>
    <submittedName>
        <fullName evidence="2">Glycosyltransferase family 2 protein</fullName>
    </submittedName>
</protein>
<keyword evidence="3" id="KW-1185">Reference proteome</keyword>
<dbReference type="AlphaFoldDB" id="A0A8J7DX70"/>
<reference evidence="2" key="1">
    <citation type="submission" date="2020-10" db="EMBL/GenBank/DDBJ databases">
        <authorList>
            <person name="Castelo-Branco R."/>
            <person name="Eusebio N."/>
            <person name="Adriana R."/>
            <person name="Vieira A."/>
            <person name="Brugerolle De Fraissinette N."/>
            <person name="Rezende De Castro R."/>
            <person name="Schneider M.P."/>
            <person name="Vasconcelos V."/>
            <person name="Leao P.N."/>
        </authorList>
    </citation>
    <scope>NUCLEOTIDE SEQUENCE</scope>
    <source>
        <strain evidence="2">LEGE 07157</strain>
    </source>
</reference>
<feature type="domain" description="Glycosyltransferase 2-like" evidence="1">
    <location>
        <begin position="7"/>
        <end position="135"/>
    </location>
</feature>
<evidence type="ECO:0000259" key="1">
    <source>
        <dbReference type="Pfam" id="PF00535"/>
    </source>
</evidence>
<dbReference type="GO" id="GO:0016758">
    <property type="term" value="F:hexosyltransferase activity"/>
    <property type="evidence" value="ECO:0007669"/>
    <property type="project" value="UniProtKB-ARBA"/>
</dbReference>
<dbReference type="Pfam" id="PF00535">
    <property type="entry name" value="Glycos_transf_2"/>
    <property type="match status" value="1"/>
</dbReference>
<proteinExistence type="predicted"/>
<dbReference type="Gene3D" id="3.90.550.10">
    <property type="entry name" value="Spore Coat Polysaccharide Biosynthesis Protein SpsA, Chain A"/>
    <property type="match status" value="1"/>
</dbReference>
<comment type="caution">
    <text evidence="2">The sequence shown here is derived from an EMBL/GenBank/DDBJ whole genome shotgun (WGS) entry which is preliminary data.</text>
</comment>
<organism evidence="2 3">
    <name type="scientific">Lusitaniella coriacea LEGE 07157</name>
    <dbReference type="NCBI Taxonomy" id="945747"/>
    <lineage>
        <taxon>Bacteria</taxon>
        <taxon>Bacillati</taxon>
        <taxon>Cyanobacteriota</taxon>
        <taxon>Cyanophyceae</taxon>
        <taxon>Spirulinales</taxon>
        <taxon>Lusitaniellaceae</taxon>
        <taxon>Lusitaniella</taxon>
    </lineage>
</organism>
<dbReference type="CDD" id="cd00761">
    <property type="entry name" value="Glyco_tranf_GTA_type"/>
    <property type="match status" value="1"/>
</dbReference>
<dbReference type="SUPFAM" id="SSF53448">
    <property type="entry name" value="Nucleotide-diphospho-sugar transferases"/>
    <property type="match status" value="1"/>
</dbReference>
<dbReference type="InterPro" id="IPR001173">
    <property type="entry name" value="Glyco_trans_2-like"/>
</dbReference>
<accession>A0A8J7DX70</accession>
<dbReference type="PANTHER" id="PTHR22916">
    <property type="entry name" value="GLYCOSYLTRANSFERASE"/>
    <property type="match status" value="1"/>
</dbReference>
<gene>
    <name evidence="2" type="ORF">IQ249_13170</name>
</gene>
<dbReference type="InterPro" id="IPR029044">
    <property type="entry name" value="Nucleotide-diphossugar_trans"/>
</dbReference>
<dbReference type="Proteomes" id="UP000654482">
    <property type="component" value="Unassembled WGS sequence"/>
</dbReference>
<dbReference type="EMBL" id="JADEWZ010000018">
    <property type="protein sequence ID" value="MBE9116851.1"/>
    <property type="molecule type" value="Genomic_DNA"/>
</dbReference>
<evidence type="ECO:0000313" key="3">
    <source>
        <dbReference type="Proteomes" id="UP000654482"/>
    </source>
</evidence>
<dbReference type="PANTHER" id="PTHR22916:SF3">
    <property type="entry name" value="UDP-GLCNAC:BETAGAL BETA-1,3-N-ACETYLGLUCOSAMINYLTRANSFERASE-LIKE PROTEIN 1"/>
    <property type="match status" value="1"/>
</dbReference>
<evidence type="ECO:0000313" key="2">
    <source>
        <dbReference type="EMBL" id="MBE9116851.1"/>
    </source>
</evidence>